<comment type="caution">
    <text evidence="1">The sequence shown here is derived from an EMBL/GenBank/DDBJ whole genome shotgun (WGS) entry which is preliminary data.</text>
</comment>
<evidence type="ECO:0008006" key="3">
    <source>
        <dbReference type="Google" id="ProtNLM"/>
    </source>
</evidence>
<dbReference type="InterPro" id="IPR036397">
    <property type="entry name" value="RNaseH_sf"/>
</dbReference>
<name>A0A0C2ICA6_THEKT</name>
<organism evidence="1 2">
    <name type="scientific">Thelohanellus kitauei</name>
    <name type="common">Myxosporean</name>
    <dbReference type="NCBI Taxonomy" id="669202"/>
    <lineage>
        <taxon>Eukaryota</taxon>
        <taxon>Metazoa</taxon>
        <taxon>Cnidaria</taxon>
        <taxon>Myxozoa</taxon>
        <taxon>Myxosporea</taxon>
        <taxon>Bivalvulida</taxon>
        <taxon>Platysporina</taxon>
        <taxon>Myxobolidae</taxon>
        <taxon>Thelohanellus</taxon>
    </lineage>
</organism>
<reference evidence="1 2" key="1">
    <citation type="journal article" date="2014" name="Genome Biol. Evol.">
        <title>The genome of the myxosporean Thelohanellus kitauei shows adaptations to nutrient acquisition within its fish host.</title>
        <authorList>
            <person name="Yang Y."/>
            <person name="Xiong J."/>
            <person name="Zhou Z."/>
            <person name="Huo F."/>
            <person name="Miao W."/>
            <person name="Ran C."/>
            <person name="Liu Y."/>
            <person name="Zhang J."/>
            <person name="Feng J."/>
            <person name="Wang M."/>
            <person name="Wang M."/>
            <person name="Wang L."/>
            <person name="Yao B."/>
        </authorList>
    </citation>
    <scope>NUCLEOTIDE SEQUENCE [LARGE SCALE GENOMIC DNA]</scope>
    <source>
        <strain evidence="1">Wuqing</strain>
    </source>
</reference>
<evidence type="ECO:0000313" key="2">
    <source>
        <dbReference type="Proteomes" id="UP000031668"/>
    </source>
</evidence>
<sequence>MDNGYSSSQARKDISYFKNNAKSRSESIDCREVDKSIRIFSKNDLSVPLKQDDPGVKQQSPIRSVSPFHLHMMKSQVWTPFGQAPKPVVVGSKLPNSTKIIAINTHNIVYPEGIYSWCENYLGKSLITILMDNVPIHHASQEFYDSYPYQIKYIPAYSPFPNLCEEVFQRPLRGNIDLTQ</sequence>
<evidence type="ECO:0000313" key="1">
    <source>
        <dbReference type="EMBL" id="KII62963.1"/>
    </source>
</evidence>
<dbReference type="EMBL" id="JWZT01004836">
    <property type="protein sequence ID" value="KII62963.1"/>
    <property type="molecule type" value="Genomic_DNA"/>
</dbReference>
<proteinExistence type="predicted"/>
<dbReference type="AlphaFoldDB" id="A0A0C2ICA6"/>
<dbReference type="Gene3D" id="3.30.420.10">
    <property type="entry name" value="Ribonuclease H-like superfamily/Ribonuclease H"/>
    <property type="match status" value="1"/>
</dbReference>
<gene>
    <name evidence="1" type="ORF">RF11_12168</name>
</gene>
<accession>A0A0C2ICA6</accession>
<keyword evidence="2" id="KW-1185">Reference proteome</keyword>
<dbReference type="GO" id="GO:0003676">
    <property type="term" value="F:nucleic acid binding"/>
    <property type="evidence" value="ECO:0007669"/>
    <property type="project" value="InterPro"/>
</dbReference>
<dbReference type="OrthoDB" id="2289193at2759"/>
<protein>
    <recommendedName>
        <fullName evidence="3">Tc1-like transposase DDE domain-containing protein</fullName>
    </recommendedName>
</protein>
<dbReference type="Proteomes" id="UP000031668">
    <property type="component" value="Unassembled WGS sequence"/>
</dbReference>